<evidence type="ECO:0000313" key="1">
    <source>
        <dbReference type="EMBL" id="KZT05800.1"/>
    </source>
</evidence>
<name>A0A165DX06_9APHY</name>
<gene>
    <name evidence="1" type="ORF">LAESUDRAFT_760025</name>
</gene>
<proteinExistence type="predicted"/>
<dbReference type="InParanoid" id="A0A165DX06"/>
<keyword evidence="2" id="KW-1185">Reference proteome</keyword>
<evidence type="ECO:0000313" key="2">
    <source>
        <dbReference type="Proteomes" id="UP000076871"/>
    </source>
</evidence>
<dbReference type="EMBL" id="KV427628">
    <property type="protein sequence ID" value="KZT05800.1"/>
    <property type="molecule type" value="Genomic_DNA"/>
</dbReference>
<organism evidence="1 2">
    <name type="scientific">Laetiporus sulphureus 93-53</name>
    <dbReference type="NCBI Taxonomy" id="1314785"/>
    <lineage>
        <taxon>Eukaryota</taxon>
        <taxon>Fungi</taxon>
        <taxon>Dikarya</taxon>
        <taxon>Basidiomycota</taxon>
        <taxon>Agaricomycotina</taxon>
        <taxon>Agaricomycetes</taxon>
        <taxon>Polyporales</taxon>
        <taxon>Laetiporus</taxon>
    </lineage>
</organism>
<dbReference type="AlphaFoldDB" id="A0A165DX06"/>
<dbReference type="Pfam" id="PF18759">
    <property type="entry name" value="Plavaka"/>
    <property type="match status" value="1"/>
</dbReference>
<dbReference type="RefSeq" id="XP_040763540.1">
    <property type="nucleotide sequence ID" value="XM_040912674.1"/>
</dbReference>
<dbReference type="InterPro" id="IPR041078">
    <property type="entry name" value="Plavaka"/>
</dbReference>
<dbReference type="Proteomes" id="UP000076871">
    <property type="component" value="Unassembled WGS sequence"/>
</dbReference>
<accession>A0A165DX06</accession>
<dbReference type="GeneID" id="63829702"/>
<sequence length="290" mass="32886">MTEPDAYGVYRVYSTQPTYDPHDLFGLEDTCEALTLTATADNSSRWWTGFGSALAMIEEFFAPFLNATVFHLMKWFYNGNDRKSLSNLDSLVQDVIQAPDFCSEDLATFRVTRKAHDDTTPEYTIGGMFYCKLLEFWQPSSDSPPERLYGELYTADAMIAEQKKLESQCSEPDDIEPVIAAIMLYSDSTHLANFGTASLWPMYAFIGNQSKYISAKPTSFVAHHLAYIPKLPDTIQEFYQAVYNTVTSVATLVHCKCELMQVIIALLLDEEFMHAYEYGILMEFADGIMH</sequence>
<protein>
    <submittedName>
        <fullName evidence="1">Uncharacterized protein</fullName>
    </submittedName>
</protein>
<dbReference type="STRING" id="1314785.A0A165DX06"/>
<reference evidence="1 2" key="1">
    <citation type="journal article" date="2016" name="Mol. Biol. Evol.">
        <title>Comparative Genomics of Early-Diverging Mushroom-Forming Fungi Provides Insights into the Origins of Lignocellulose Decay Capabilities.</title>
        <authorList>
            <person name="Nagy L.G."/>
            <person name="Riley R."/>
            <person name="Tritt A."/>
            <person name="Adam C."/>
            <person name="Daum C."/>
            <person name="Floudas D."/>
            <person name="Sun H."/>
            <person name="Yadav J.S."/>
            <person name="Pangilinan J."/>
            <person name="Larsson K.H."/>
            <person name="Matsuura K."/>
            <person name="Barry K."/>
            <person name="Labutti K."/>
            <person name="Kuo R."/>
            <person name="Ohm R.A."/>
            <person name="Bhattacharya S.S."/>
            <person name="Shirouzu T."/>
            <person name="Yoshinaga Y."/>
            <person name="Martin F.M."/>
            <person name="Grigoriev I.V."/>
            <person name="Hibbett D.S."/>
        </authorList>
    </citation>
    <scope>NUCLEOTIDE SEQUENCE [LARGE SCALE GENOMIC DNA]</scope>
    <source>
        <strain evidence="1 2">93-53</strain>
    </source>
</reference>
<dbReference type="OrthoDB" id="2798752at2759"/>